<reference evidence="15 16" key="1">
    <citation type="submission" date="2017-10" db="EMBL/GenBank/DDBJ databases">
        <title>Comparative genomics in systemic dimorphic fungi from Ajellomycetaceae.</title>
        <authorList>
            <person name="Munoz J.F."/>
            <person name="Mcewen J.G."/>
            <person name="Clay O.K."/>
            <person name="Cuomo C.A."/>
        </authorList>
    </citation>
    <scope>NUCLEOTIDE SEQUENCE [LARGE SCALE GENOMIC DNA]</scope>
    <source>
        <strain evidence="15 16">UAMH7299</strain>
    </source>
</reference>
<dbReference type="PANTHER" id="PTHR43806:SF11">
    <property type="entry name" value="CEREVISIN-RELATED"/>
    <property type="match status" value="1"/>
</dbReference>
<evidence type="ECO:0000256" key="8">
    <source>
        <dbReference type="ARBA" id="ARBA00023026"/>
    </source>
</evidence>
<keyword evidence="6" id="KW-0378">Hydrolase</keyword>
<dbReference type="Pfam" id="PF00082">
    <property type="entry name" value="Peptidase_S8"/>
    <property type="match status" value="1"/>
</dbReference>
<evidence type="ECO:0000256" key="10">
    <source>
        <dbReference type="ARBA" id="ARBA00023180"/>
    </source>
</evidence>
<dbReference type="GO" id="GO:0004252">
    <property type="term" value="F:serine-type endopeptidase activity"/>
    <property type="evidence" value="ECO:0007669"/>
    <property type="project" value="InterPro"/>
</dbReference>
<dbReference type="EMBL" id="PDNA01000051">
    <property type="protein sequence ID" value="PGH19186.1"/>
    <property type="molecule type" value="Genomic_DNA"/>
</dbReference>
<dbReference type="InterPro" id="IPR015500">
    <property type="entry name" value="Peptidase_S8_subtilisin-rel"/>
</dbReference>
<dbReference type="STRING" id="1447883.A0A2B7YCC4"/>
<feature type="region of interest" description="Disordered" evidence="12">
    <location>
        <begin position="322"/>
        <end position="358"/>
    </location>
</feature>
<evidence type="ECO:0000256" key="1">
    <source>
        <dbReference type="ARBA" id="ARBA00004613"/>
    </source>
</evidence>
<evidence type="ECO:0000256" key="2">
    <source>
        <dbReference type="ARBA" id="ARBA00011073"/>
    </source>
</evidence>
<dbReference type="Proteomes" id="UP000224634">
    <property type="component" value="Unassembled WGS sequence"/>
</dbReference>
<feature type="compositionally biased region" description="Polar residues" evidence="12">
    <location>
        <begin position="336"/>
        <end position="354"/>
    </location>
</feature>
<feature type="domain" description="Peptidase S8/S53" evidence="14">
    <location>
        <begin position="364"/>
        <end position="606"/>
    </location>
</feature>
<dbReference type="GO" id="GO:0006508">
    <property type="term" value="P:proteolysis"/>
    <property type="evidence" value="ECO:0007669"/>
    <property type="project" value="UniProtKB-KW"/>
</dbReference>
<feature type="chain" id="PRO_5012789969" description="Peptidase S8/S53 domain-containing protein" evidence="13">
    <location>
        <begin position="32"/>
        <end position="652"/>
    </location>
</feature>
<dbReference type="InterPro" id="IPR023827">
    <property type="entry name" value="Peptidase_S8_Asp-AS"/>
</dbReference>
<dbReference type="GO" id="GO:0005576">
    <property type="term" value="C:extracellular region"/>
    <property type="evidence" value="ECO:0007669"/>
    <property type="project" value="UniProtKB-SubCell"/>
</dbReference>
<dbReference type="Gene3D" id="3.40.50.200">
    <property type="entry name" value="Peptidase S8/S53 domain"/>
    <property type="match status" value="1"/>
</dbReference>
<dbReference type="PANTHER" id="PTHR43806">
    <property type="entry name" value="PEPTIDASE S8"/>
    <property type="match status" value="1"/>
</dbReference>
<dbReference type="OrthoDB" id="4227149at2759"/>
<organism evidence="15 16">
    <name type="scientific">Polytolypa hystricis (strain UAMH7299)</name>
    <dbReference type="NCBI Taxonomy" id="1447883"/>
    <lineage>
        <taxon>Eukaryota</taxon>
        <taxon>Fungi</taxon>
        <taxon>Dikarya</taxon>
        <taxon>Ascomycota</taxon>
        <taxon>Pezizomycotina</taxon>
        <taxon>Eurotiomycetes</taxon>
        <taxon>Eurotiomycetidae</taxon>
        <taxon>Onygenales</taxon>
        <taxon>Onygenales incertae sedis</taxon>
        <taxon>Polytolypa</taxon>
    </lineage>
</organism>
<evidence type="ECO:0000256" key="13">
    <source>
        <dbReference type="SAM" id="SignalP"/>
    </source>
</evidence>
<dbReference type="PROSITE" id="PS51892">
    <property type="entry name" value="SUBTILASE"/>
    <property type="match status" value="1"/>
</dbReference>
<protein>
    <recommendedName>
        <fullName evidence="14">Peptidase S8/S53 domain-containing protein</fullName>
    </recommendedName>
</protein>
<proteinExistence type="inferred from homology"/>
<evidence type="ECO:0000256" key="3">
    <source>
        <dbReference type="ARBA" id="ARBA00022525"/>
    </source>
</evidence>
<dbReference type="InterPro" id="IPR000209">
    <property type="entry name" value="Peptidase_S8/S53_dom"/>
</dbReference>
<evidence type="ECO:0000256" key="7">
    <source>
        <dbReference type="ARBA" id="ARBA00022825"/>
    </source>
</evidence>
<dbReference type="PROSITE" id="PS00136">
    <property type="entry name" value="SUBTILASE_ASP"/>
    <property type="match status" value="1"/>
</dbReference>
<keyword evidence="5 13" id="KW-0732">Signal</keyword>
<evidence type="ECO:0000256" key="4">
    <source>
        <dbReference type="ARBA" id="ARBA00022670"/>
    </source>
</evidence>
<evidence type="ECO:0000256" key="9">
    <source>
        <dbReference type="ARBA" id="ARBA00023145"/>
    </source>
</evidence>
<evidence type="ECO:0000313" key="16">
    <source>
        <dbReference type="Proteomes" id="UP000224634"/>
    </source>
</evidence>
<evidence type="ECO:0000256" key="12">
    <source>
        <dbReference type="SAM" id="MobiDB-lite"/>
    </source>
</evidence>
<feature type="signal peptide" evidence="13">
    <location>
        <begin position="1"/>
        <end position="31"/>
    </location>
</feature>
<dbReference type="SUPFAM" id="SSF52743">
    <property type="entry name" value="Subtilisin-like"/>
    <property type="match status" value="1"/>
</dbReference>
<keyword evidence="3" id="KW-0964">Secreted</keyword>
<comment type="subcellular location">
    <subcellularLocation>
        <location evidence="1">Secreted</location>
    </subcellularLocation>
</comment>
<keyword evidence="10" id="KW-0325">Glycoprotein</keyword>
<evidence type="ECO:0000259" key="14">
    <source>
        <dbReference type="Pfam" id="PF00082"/>
    </source>
</evidence>
<keyword evidence="4" id="KW-0645">Protease</keyword>
<name>A0A2B7YCC4_POLH7</name>
<comment type="caution">
    <text evidence="11">Lacks conserved residue(s) required for the propagation of feature annotation.</text>
</comment>
<comment type="caution">
    <text evidence="15">The sequence shown here is derived from an EMBL/GenBank/DDBJ whole genome shotgun (WGS) entry which is preliminary data.</text>
</comment>
<evidence type="ECO:0000313" key="15">
    <source>
        <dbReference type="EMBL" id="PGH19186.1"/>
    </source>
</evidence>
<dbReference type="PRINTS" id="PR00723">
    <property type="entry name" value="SUBTILISIN"/>
</dbReference>
<sequence>MFQRIHSHPSGGGGLLAVLLLVPFFTRHVSAADCYGTSPGAPRGSFLGPVNLQQGMCDQNRNTIFGCHGQPSDDCMTIVTDTEDNKNLLFRRQRLGEGEPQWSNCDGAFGNIMEQCIDSGSASTGIWTLGQERYMAIWTENVRDLKCMGNEGKLSSQVESNGAIDATFFNSVAQAVCSCRDGVRCAREANAGDNWLIRGSRSSPEDSDDYSLCFQAMTRIMNGCILNKNHVGGEVVSGRRNYELRAIRASTRLIQAKDISDADFDELVNKARDMTQATDAKRSPLDRREPAYNIPETSYRAFQLTADPGIFNQLHQPQLAIGRHPKNVPSPAAKGEQQNSPGHLKDLSSQGNRESNYKYDSCAGEGSIVYVLDTGIFADHPEFKDNTPLIETLGDDVDPSDKNGYGTGVASLVNGATVGVAKKAKVMSIKIYEDNGRNQYPDAKVIEGLHTALAHVRGNGYIGRAVVNLSYGGRTHVSSVLKTIEQLNNAGILVVASAGNFGEDSCNNFPGGALAEREIGLCVGAVDGRTSRRHVSSNSGKCVNVWAPGNDVTTAVNSQPGTGWWVWLWGDNGYKQDSGTSLAAPIVGGMIAYEISRTEFKFRDAHVRDFVDYFSRTGREIFFSGNTADRLINNKAGQDTCEDRFGRGRCPR</sequence>
<keyword evidence="16" id="KW-1185">Reference proteome</keyword>
<comment type="similarity">
    <text evidence="2 11">Belongs to the peptidase S8 family.</text>
</comment>
<gene>
    <name evidence="15" type="ORF">AJ80_04157</name>
</gene>
<dbReference type="InterPro" id="IPR050131">
    <property type="entry name" value="Peptidase_S8_subtilisin-like"/>
</dbReference>
<dbReference type="InterPro" id="IPR036852">
    <property type="entry name" value="Peptidase_S8/S53_dom_sf"/>
</dbReference>
<accession>A0A2B7YCC4</accession>
<keyword evidence="7" id="KW-0720">Serine protease</keyword>
<keyword evidence="9" id="KW-0865">Zymogen</keyword>
<evidence type="ECO:0000256" key="6">
    <source>
        <dbReference type="ARBA" id="ARBA00022801"/>
    </source>
</evidence>
<dbReference type="AlphaFoldDB" id="A0A2B7YCC4"/>
<evidence type="ECO:0000256" key="5">
    <source>
        <dbReference type="ARBA" id="ARBA00022729"/>
    </source>
</evidence>
<evidence type="ECO:0000256" key="11">
    <source>
        <dbReference type="PROSITE-ProRule" id="PRU01240"/>
    </source>
</evidence>
<keyword evidence="8" id="KW-0843">Virulence</keyword>